<evidence type="ECO:0000313" key="2">
    <source>
        <dbReference type="EMBL" id="AHY26896.1"/>
    </source>
</evidence>
<dbReference type="GeneID" id="19488169"/>
<feature type="region of interest" description="Disordered" evidence="1">
    <location>
        <begin position="123"/>
        <end position="154"/>
    </location>
</feature>
<organism evidence="2 3">
    <name type="scientific">Mycobacterium phage ZoeJ</name>
    <dbReference type="NCBI Taxonomy" id="1486427"/>
    <lineage>
        <taxon>Viruses</taxon>
        <taxon>Duplodnaviria</taxon>
        <taxon>Heunggongvirae</taxon>
        <taxon>Uroviricota</taxon>
        <taxon>Caudoviricetes</taxon>
        <taxon>Weiservirinae</taxon>
        <taxon>Timquatrovirus</taxon>
        <taxon>Timquatrovirus zoeJ</taxon>
    </lineage>
</organism>
<gene>
    <name evidence="2" type="primary">72</name>
    <name evidence="2" type="ORF">PBI_ZOEJ_72</name>
</gene>
<protein>
    <submittedName>
        <fullName evidence="2">Uncharacterized protein</fullName>
    </submittedName>
</protein>
<dbReference type="KEGG" id="vg:19488169"/>
<dbReference type="RefSeq" id="YP_009032466.1">
    <property type="nucleotide sequence ID" value="NC_024147.1"/>
</dbReference>
<dbReference type="EMBL" id="KJ510412">
    <property type="protein sequence ID" value="AHY26896.1"/>
    <property type="molecule type" value="Genomic_DNA"/>
</dbReference>
<sequence>MSAAATHGRYGRPAGVPAVAAGRRGAAACQGLGRGGAAACPASKQDGSVHGSVHGWTDWTDSGRINGRIKTPLTCVWTDWTDVCGYHVLTRVFESVLPGRLLCGHVIGAHIETSVQSVHAARAANTAVPRGGPRLPRAHRRGPEMTARNWIGDR</sequence>
<evidence type="ECO:0000256" key="1">
    <source>
        <dbReference type="SAM" id="MobiDB-lite"/>
    </source>
</evidence>
<proteinExistence type="predicted"/>
<keyword evidence="3" id="KW-1185">Reference proteome</keyword>
<evidence type="ECO:0000313" key="3">
    <source>
        <dbReference type="Proteomes" id="UP000024442"/>
    </source>
</evidence>
<dbReference type="Proteomes" id="UP000024442">
    <property type="component" value="Segment"/>
</dbReference>
<reference evidence="2 3" key="1">
    <citation type="submission" date="2014-02" db="EMBL/GenBank/DDBJ databases">
        <authorList>
            <person name="Cornely K.A."/>
            <person name="Jancevski A.V."/>
            <person name="Rogers S.R."/>
            <person name="Scola S.E."/>
            <person name="Pinches R.S."/>
            <person name="Perri C.M."/>
            <person name="Brown M.S."/>
            <person name="Cavedon W.D."/>
            <person name="Dubois H.M."/>
            <person name="Fernando M.A."/>
            <person name="Austriaco N."/>
            <person name="Bradley K.W."/>
            <person name="Clarke D.Q."/>
            <person name="Lewis M.F."/>
            <person name="Barker L.P."/>
            <person name="Bailey C."/>
            <person name="Asai D.J."/>
            <person name="Garber M.L."/>
            <person name="Bowman C.A."/>
            <person name="Russell D.A."/>
            <person name="Pope W.H."/>
            <person name="Jacobs-Sera D."/>
            <person name="Hendrix R.W."/>
            <person name="Hatfull G.F."/>
        </authorList>
    </citation>
    <scope>NUCLEOTIDE SEQUENCE [LARGE SCALE GENOMIC DNA]</scope>
</reference>
<accession>A0A023W5Q4</accession>
<name>A0A023W5Q4_9CAUD</name>
<dbReference type="OrthoDB" id="34541at10239"/>